<dbReference type="SUPFAM" id="SSF53850">
    <property type="entry name" value="Periplasmic binding protein-like II"/>
    <property type="match status" value="1"/>
</dbReference>
<dbReference type="Proteomes" id="UP000019028">
    <property type="component" value="Chromosome"/>
</dbReference>
<evidence type="ECO:0000256" key="3">
    <source>
        <dbReference type="ARBA" id="ARBA00023125"/>
    </source>
</evidence>
<dbReference type="InterPro" id="IPR058163">
    <property type="entry name" value="LysR-type_TF_proteobact-type"/>
</dbReference>
<dbReference type="HOGENOM" id="CLU_039613_16_2_6"/>
<keyword evidence="3" id="KW-0238">DNA-binding</keyword>
<dbReference type="InterPro" id="IPR000847">
    <property type="entry name" value="LysR_HTH_N"/>
</dbReference>
<gene>
    <name evidence="6" type="ORF">Sant_3761</name>
</gene>
<organism evidence="6 7">
    <name type="scientific">Sodalis praecaptivus</name>
    <dbReference type="NCBI Taxonomy" id="1239307"/>
    <lineage>
        <taxon>Bacteria</taxon>
        <taxon>Pseudomonadati</taxon>
        <taxon>Pseudomonadota</taxon>
        <taxon>Gammaproteobacteria</taxon>
        <taxon>Enterobacterales</taxon>
        <taxon>Bruguierivoracaceae</taxon>
        <taxon>Sodalis</taxon>
    </lineage>
</organism>
<dbReference type="EMBL" id="CP006569">
    <property type="protein sequence ID" value="AHF78741.1"/>
    <property type="molecule type" value="Genomic_DNA"/>
</dbReference>
<proteinExistence type="inferred from homology"/>
<protein>
    <submittedName>
        <fullName evidence="6">LysR family transcriptional regulator</fullName>
    </submittedName>
</protein>
<keyword evidence="2" id="KW-0805">Transcription regulation</keyword>
<keyword evidence="7" id="KW-1185">Reference proteome</keyword>
<dbReference type="PATRIC" id="fig|1239307.3.peg.4167"/>
<evidence type="ECO:0000256" key="2">
    <source>
        <dbReference type="ARBA" id="ARBA00023015"/>
    </source>
</evidence>
<dbReference type="CDD" id="cd08422">
    <property type="entry name" value="PBP2_CrgA_like"/>
    <property type="match status" value="1"/>
</dbReference>
<sequence>MNQFSLSGIDRIALMETFVRIVDAGSLSAAAAQLGTSQPTVSRRLQALERALGLKLLQRTTHVMTLTDDGQRCYTHAKALLDNWQGIEQDLRGATEEPRGVLRVLAPHAFGQEQLITPLLAYLRRFPAMTVQWMLNDRRPDFIAEGIDCAIQVGSVTDPSVVAIQLAEVPRIVVAAPSLLAGRAPPATAAELHALPWLALSTFYLNEVALSRQADGKMHRFAIQPRLITDSLYAIRNGALAGFGAALVSTWIVLEDIRQDRLLHLAPDWQGLPLPVYLVYPQASFYPARLLRFLDMMRLAMAQLHGTRRPGAGRAGKF</sequence>
<name>W0HXZ6_9GAMM</name>
<dbReference type="AlphaFoldDB" id="W0HXZ6"/>
<evidence type="ECO:0000313" key="7">
    <source>
        <dbReference type="Proteomes" id="UP000019028"/>
    </source>
</evidence>
<evidence type="ECO:0000256" key="1">
    <source>
        <dbReference type="ARBA" id="ARBA00009437"/>
    </source>
</evidence>
<dbReference type="Pfam" id="PF03466">
    <property type="entry name" value="LysR_substrate"/>
    <property type="match status" value="1"/>
</dbReference>
<dbReference type="GO" id="GO:0043565">
    <property type="term" value="F:sequence-specific DNA binding"/>
    <property type="evidence" value="ECO:0007669"/>
    <property type="project" value="TreeGrafter"/>
</dbReference>
<dbReference type="PRINTS" id="PR00039">
    <property type="entry name" value="HTHLYSR"/>
</dbReference>
<dbReference type="FunFam" id="1.10.10.10:FF:000001">
    <property type="entry name" value="LysR family transcriptional regulator"/>
    <property type="match status" value="1"/>
</dbReference>
<dbReference type="PANTHER" id="PTHR30537:SF5">
    <property type="entry name" value="HTH-TYPE TRANSCRIPTIONAL ACTIVATOR TTDR-RELATED"/>
    <property type="match status" value="1"/>
</dbReference>
<dbReference type="RefSeq" id="WP_025423864.1">
    <property type="nucleotide sequence ID" value="NZ_CP006569.1"/>
</dbReference>
<comment type="similarity">
    <text evidence="1">Belongs to the LysR transcriptional regulatory family.</text>
</comment>
<evidence type="ECO:0000259" key="5">
    <source>
        <dbReference type="PROSITE" id="PS50931"/>
    </source>
</evidence>
<dbReference type="PROSITE" id="PS50931">
    <property type="entry name" value="HTH_LYSR"/>
    <property type="match status" value="1"/>
</dbReference>
<dbReference type="PANTHER" id="PTHR30537">
    <property type="entry name" value="HTH-TYPE TRANSCRIPTIONAL REGULATOR"/>
    <property type="match status" value="1"/>
</dbReference>
<keyword evidence="4" id="KW-0804">Transcription</keyword>
<feature type="domain" description="HTH lysR-type" evidence="5">
    <location>
        <begin position="10"/>
        <end position="67"/>
    </location>
</feature>
<dbReference type="GO" id="GO:0003700">
    <property type="term" value="F:DNA-binding transcription factor activity"/>
    <property type="evidence" value="ECO:0007669"/>
    <property type="project" value="InterPro"/>
</dbReference>
<dbReference type="KEGG" id="sod:Sant_3761"/>
<accession>W0HXZ6</accession>
<dbReference type="InterPro" id="IPR036388">
    <property type="entry name" value="WH-like_DNA-bd_sf"/>
</dbReference>
<dbReference type="OrthoDB" id="6433627at2"/>
<evidence type="ECO:0000256" key="4">
    <source>
        <dbReference type="ARBA" id="ARBA00023163"/>
    </source>
</evidence>
<dbReference type="InterPro" id="IPR036390">
    <property type="entry name" value="WH_DNA-bd_sf"/>
</dbReference>
<reference evidence="6 7" key="1">
    <citation type="journal article" date="2014" name="Genome Biol. Evol.">
        <title>Genome degeneration and adaptation in a nascent stage of symbiosis.</title>
        <authorList>
            <person name="Oakeson K.F."/>
            <person name="Gil R."/>
            <person name="Clayton A.L."/>
            <person name="Dunn D.M."/>
            <person name="von Niederhausern A.C."/>
            <person name="Hamil C."/>
            <person name="Aoyagi A."/>
            <person name="Duval B."/>
            <person name="Baca A."/>
            <person name="Silva F.J."/>
            <person name="Vallier A."/>
            <person name="Jackson D.G."/>
            <person name="Latorre A."/>
            <person name="Weiss R.B."/>
            <person name="Heddi A."/>
            <person name="Moya A."/>
            <person name="Dale C."/>
        </authorList>
    </citation>
    <scope>NUCLEOTIDE SEQUENCE [LARGE SCALE GENOMIC DNA]</scope>
    <source>
        <strain evidence="6 7">HS1</strain>
    </source>
</reference>
<dbReference type="Gene3D" id="1.10.10.10">
    <property type="entry name" value="Winged helix-like DNA-binding domain superfamily/Winged helix DNA-binding domain"/>
    <property type="match status" value="1"/>
</dbReference>
<dbReference type="InterPro" id="IPR005119">
    <property type="entry name" value="LysR_subst-bd"/>
</dbReference>
<dbReference type="SUPFAM" id="SSF46785">
    <property type="entry name" value="Winged helix' DNA-binding domain"/>
    <property type="match status" value="1"/>
</dbReference>
<evidence type="ECO:0000313" key="6">
    <source>
        <dbReference type="EMBL" id="AHF78741.1"/>
    </source>
</evidence>
<dbReference type="Pfam" id="PF00126">
    <property type="entry name" value="HTH_1"/>
    <property type="match status" value="1"/>
</dbReference>
<dbReference type="GO" id="GO:0006351">
    <property type="term" value="P:DNA-templated transcription"/>
    <property type="evidence" value="ECO:0007669"/>
    <property type="project" value="TreeGrafter"/>
</dbReference>
<dbReference type="Gene3D" id="3.40.190.290">
    <property type="match status" value="1"/>
</dbReference>